<dbReference type="Gene3D" id="3.90.550.10">
    <property type="entry name" value="Spore Coat Polysaccharide Biosynthesis Protein SpsA, Chain A"/>
    <property type="match status" value="1"/>
</dbReference>
<dbReference type="RefSeq" id="WP_259412657.1">
    <property type="nucleotide sequence ID" value="NZ_JANWGH010000001.1"/>
</dbReference>
<accession>A0ABT2G4M2</accession>
<dbReference type="InterPro" id="IPR029044">
    <property type="entry name" value="Nucleotide-diphossugar_trans"/>
</dbReference>
<organism evidence="2 3">
    <name type="scientific">Algoriphagus limi</name>
    <dbReference type="NCBI Taxonomy" id="2975273"/>
    <lineage>
        <taxon>Bacteria</taxon>
        <taxon>Pseudomonadati</taxon>
        <taxon>Bacteroidota</taxon>
        <taxon>Cytophagia</taxon>
        <taxon>Cytophagales</taxon>
        <taxon>Cyclobacteriaceae</taxon>
        <taxon>Algoriphagus</taxon>
    </lineage>
</organism>
<proteinExistence type="predicted"/>
<dbReference type="EMBL" id="JANWGH010000001">
    <property type="protein sequence ID" value="MCS5488980.1"/>
    <property type="molecule type" value="Genomic_DNA"/>
</dbReference>
<keyword evidence="3" id="KW-1185">Reference proteome</keyword>
<evidence type="ECO:0000313" key="2">
    <source>
        <dbReference type="EMBL" id="MCS5488980.1"/>
    </source>
</evidence>
<sequence length="337" mass="38914">MREGVNPAKLNPFIEKKYFHRIIIPVFIPDFNGYFKNIFEVYKICLESAWLTQHGRSAITVVDNGSCIEAKTWLNSLYESGKIETLISHSKNIGKVDAILGAARSCREDLITISDSDILFRNGWQEAVEKVFLDFPKAGSVAPFPISRHLYYYSSSTQMAVALGRLSFSFEKSPNWKDIQENYYCYNWSFDINYDSLLPVVRSKTGKAVLGSGHQVMTIRREAIFSMPSEPCFIKISSSSESNWIDRPIDEAGFWRLSTFDTWVYHMGNHVTETNLKNFKLIFKSDAFPELIKLPKLQIKKKSQFVKRVLSKYFKIKFDKRPPAPKLKIQLEQDRVL</sequence>
<comment type="caution">
    <text evidence="2">The sequence shown here is derived from an EMBL/GenBank/DDBJ whole genome shotgun (WGS) entry which is preliminary data.</text>
</comment>
<feature type="domain" description="Glycosyltransferase 2-like" evidence="1">
    <location>
        <begin position="44"/>
        <end position="145"/>
    </location>
</feature>
<dbReference type="InterPro" id="IPR001173">
    <property type="entry name" value="Glyco_trans_2-like"/>
</dbReference>
<dbReference type="Proteomes" id="UP001206788">
    <property type="component" value="Unassembled WGS sequence"/>
</dbReference>
<dbReference type="Pfam" id="PF00535">
    <property type="entry name" value="Glycos_transf_2"/>
    <property type="match status" value="1"/>
</dbReference>
<dbReference type="SUPFAM" id="SSF53448">
    <property type="entry name" value="Nucleotide-diphospho-sugar transferases"/>
    <property type="match status" value="1"/>
</dbReference>
<reference evidence="2 3" key="1">
    <citation type="submission" date="2022-08" db="EMBL/GenBank/DDBJ databases">
        <title>Algoriphagus sp. CAU 1643 isolated from mud.</title>
        <authorList>
            <person name="Kim W."/>
        </authorList>
    </citation>
    <scope>NUCLEOTIDE SEQUENCE [LARGE SCALE GENOMIC DNA]</scope>
    <source>
        <strain evidence="2 3">CAU 1643</strain>
    </source>
</reference>
<evidence type="ECO:0000259" key="1">
    <source>
        <dbReference type="Pfam" id="PF00535"/>
    </source>
</evidence>
<dbReference type="CDD" id="cd00761">
    <property type="entry name" value="Glyco_tranf_GTA_type"/>
    <property type="match status" value="1"/>
</dbReference>
<evidence type="ECO:0000313" key="3">
    <source>
        <dbReference type="Proteomes" id="UP001206788"/>
    </source>
</evidence>
<gene>
    <name evidence="2" type="ORF">NY014_00980</name>
</gene>
<name>A0ABT2G4M2_9BACT</name>
<protein>
    <submittedName>
        <fullName evidence="2">Glycosyltransferase family 2 protein</fullName>
    </submittedName>
</protein>